<dbReference type="InterPro" id="IPR003190">
    <property type="entry name" value="Asp_decarbox"/>
</dbReference>
<feature type="binding site" evidence="9 11">
    <location>
        <position position="57"/>
    </location>
    <ligand>
        <name>substrate</name>
    </ligand>
</feature>
<feature type="binding site" evidence="9 11">
    <location>
        <begin position="73"/>
        <end position="75"/>
    </location>
    <ligand>
        <name>substrate</name>
    </ligand>
</feature>
<evidence type="ECO:0000313" key="16">
    <source>
        <dbReference type="Proteomes" id="UP000572635"/>
    </source>
</evidence>
<dbReference type="NCBIfam" id="TIGR00223">
    <property type="entry name" value="panD"/>
    <property type="match status" value="1"/>
</dbReference>
<dbReference type="Proteomes" id="UP000572635">
    <property type="component" value="Unassembled WGS sequence"/>
</dbReference>
<keyword evidence="3 9" id="KW-0210">Decarboxylase</keyword>
<dbReference type="AlphaFoldDB" id="A0A7W8QJJ9"/>
<dbReference type="Pfam" id="PF02261">
    <property type="entry name" value="Asp_decarbox"/>
    <property type="match status" value="1"/>
</dbReference>
<dbReference type="GO" id="GO:0004068">
    <property type="term" value="F:aspartate 1-decarboxylase activity"/>
    <property type="evidence" value="ECO:0007669"/>
    <property type="project" value="UniProtKB-UniRule"/>
</dbReference>
<dbReference type="PANTHER" id="PTHR21012">
    <property type="entry name" value="ASPARTATE 1-DECARBOXYLASE"/>
    <property type="match status" value="1"/>
</dbReference>
<dbReference type="GO" id="GO:0006523">
    <property type="term" value="P:alanine biosynthetic process"/>
    <property type="evidence" value="ECO:0007669"/>
    <property type="project" value="InterPro"/>
</dbReference>
<keyword evidence="8 9" id="KW-0670">Pyruvate</keyword>
<evidence type="ECO:0000256" key="14">
    <source>
        <dbReference type="SAM" id="MobiDB-lite"/>
    </source>
</evidence>
<comment type="PTM">
    <text evidence="9 12">Is synthesized initially as an inactive proenzyme, which is activated by self-cleavage at a specific serine bond to produce a beta-subunit with a hydroxyl group at its C-terminus and an alpha-subunit with a pyruvoyl group at its N-terminus.</text>
</comment>
<comment type="catalytic activity">
    <reaction evidence="9">
        <text>L-aspartate + H(+) = beta-alanine + CO2</text>
        <dbReference type="Rhea" id="RHEA:19497"/>
        <dbReference type="ChEBI" id="CHEBI:15378"/>
        <dbReference type="ChEBI" id="CHEBI:16526"/>
        <dbReference type="ChEBI" id="CHEBI:29991"/>
        <dbReference type="ChEBI" id="CHEBI:57966"/>
        <dbReference type="EC" id="4.1.1.11"/>
    </reaction>
</comment>
<dbReference type="PANTHER" id="PTHR21012:SF0">
    <property type="entry name" value="ASPARTATE 1-DECARBOXYLASE"/>
    <property type="match status" value="1"/>
</dbReference>
<feature type="active site" description="Schiff-base intermediate with substrate; via pyruvic acid" evidence="9 10">
    <location>
        <position position="25"/>
    </location>
</feature>
<comment type="pathway">
    <text evidence="9">Cofactor biosynthesis; (R)-pantothenate biosynthesis; beta-alanine from L-aspartate: step 1/1.</text>
</comment>
<feature type="chain" id="PRO_5031663261" description="Aspartate 1-decarboxylase beta chain" evidence="9 13">
    <location>
        <begin position="1"/>
        <end position="24"/>
    </location>
</feature>
<evidence type="ECO:0000256" key="6">
    <source>
        <dbReference type="ARBA" id="ARBA00023239"/>
    </source>
</evidence>
<dbReference type="UniPathway" id="UPA00028">
    <property type="reaction ID" value="UER00002"/>
</dbReference>
<evidence type="ECO:0000256" key="11">
    <source>
        <dbReference type="PIRSR" id="PIRSR006246-2"/>
    </source>
</evidence>
<organism evidence="15 16">
    <name type="scientific">Nocardiopsis composta</name>
    <dbReference type="NCBI Taxonomy" id="157465"/>
    <lineage>
        <taxon>Bacteria</taxon>
        <taxon>Bacillati</taxon>
        <taxon>Actinomycetota</taxon>
        <taxon>Actinomycetes</taxon>
        <taxon>Streptosporangiales</taxon>
        <taxon>Nocardiopsidaceae</taxon>
        <taxon>Nocardiopsis</taxon>
    </lineage>
</organism>
<comment type="cofactor">
    <cofactor evidence="9 10">
        <name>pyruvate</name>
        <dbReference type="ChEBI" id="CHEBI:15361"/>
    </cofactor>
    <text evidence="9 10">Binds 1 pyruvoyl group covalently per subunit.</text>
</comment>
<evidence type="ECO:0000256" key="13">
    <source>
        <dbReference type="PIRSR" id="PIRSR006246-5"/>
    </source>
</evidence>
<dbReference type="EMBL" id="JACHDB010000001">
    <property type="protein sequence ID" value="MBB5431653.1"/>
    <property type="molecule type" value="Genomic_DNA"/>
</dbReference>
<dbReference type="EC" id="4.1.1.11" evidence="9"/>
<dbReference type="CDD" id="cd06919">
    <property type="entry name" value="Asp_decarbox"/>
    <property type="match status" value="1"/>
</dbReference>
<keyword evidence="2 9" id="KW-0566">Pantothenate biosynthesis</keyword>
<dbReference type="RefSeq" id="WP_184391334.1">
    <property type="nucleotide sequence ID" value="NZ_BAAAJD010000104.1"/>
</dbReference>
<comment type="caution">
    <text evidence="15">The sequence shown here is derived from an EMBL/GenBank/DDBJ whole genome shotgun (WGS) entry which is preliminary data.</text>
</comment>
<keyword evidence="1 9" id="KW-0963">Cytoplasm</keyword>
<feature type="region of interest" description="Disordered" evidence="14">
    <location>
        <begin position="118"/>
        <end position="143"/>
    </location>
</feature>
<dbReference type="GO" id="GO:0005829">
    <property type="term" value="C:cytosol"/>
    <property type="evidence" value="ECO:0007669"/>
    <property type="project" value="TreeGrafter"/>
</dbReference>
<evidence type="ECO:0000256" key="9">
    <source>
        <dbReference type="HAMAP-Rule" id="MF_00446"/>
    </source>
</evidence>
<evidence type="ECO:0000256" key="12">
    <source>
        <dbReference type="PIRSR" id="PIRSR006246-3"/>
    </source>
</evidence>
<comment type="function">
    <text evidence="9">Catalyzes the pyruvoyl-dependent decarboxylation of aspartate to produce beta-alanine.</text>
</comment>
<protein>
    <recommendedName>
        <fullName evidence="9">Aspartate 1-decarboxylase</fullName>
        <ecNumber evidence="9">4.1.1.11</ecNumber>
    </recommendedName>
    <alternativeName>
        <fullName evidence="9">Aspartate alpha-decarboxylase</fullName>
    </alternativeName>
    <component>
        <recommendedName>
            <fullName evidence="9">Aspartate 1-decarboxylase beta chain</fullName>
        </recommendedName>
    </component>
    <component>
        <recommendedName>
            <fullName evidence="9">Aspartate 1-decarboxylase alpha chain</fullName>
        </recommendedName>
    </component>
</protein>
<keyword evidence="16" id="KW-1185">Reference proteome</keyword>
<evidence type="ECO:0000256" key="1">
    <source>
        <dbReference type="ARBA" id="ARBA00022490"/>
    </source>
</evidence>
<evidence type="ECO:0000256" key="7">
    <source>
        <dbReference type="ARBA" id="ARBA00023270"/>
    </source>
</evidence>
<evidence type="ECO:0000256" key="8">
    <source>
        <dbReference type="ARBA" id="ARBA00023317"/>
    </source>
</evidence>
<proteinExistence type="inferred from homology"/>
<reference evidence="15 16" key="1">
    <citation type="submission" date="2020-08" db="EMBL/GenBank/DDBJ databases">
        <title>Sequencing the genomes of 1000 actinobacteria strains.</title>
        <authorList>
            <person name="Klenk H.-P."/>
        </authorList>
    </citation>
    <scope>NUCLEOTIDE SEQUENCE [LARGE SCALE GENOMIC DNA]</scope>
    <source>
        <strain evidence="15 16">DSM 44551</strain>
    </source>
</reference>
<name>A0A7W8QJJ9_9ACTN</name>
<feature type="modified residue" description="Pyruvic acid (Ser)" evidence="9 12">
    <location>
        <position position="25"/>
    </location>
</feature>
<dbReference type="PIRSF" id="PIRSF006246">
    <property type="entry name" value="Asp_decarbox"/>
    <property type="match status" value="1"/>
</dbReference>
<evidence type="ECO:0000313" key="15">
    <source>
        <dbReference type="EMBL" id="MBB5431653.1"/>
    </source>
</evidence>
<dbReference type="HAMAP" id="MF_00446">
    <property type="entry name" value="PanD"/>
    <property type="match status" value="1"/>
</dbReference>
<feature type="active site" description="Proton donor" evidence="9 10">
    <location>
        <position position="58"/>
    </location>
</feature>
<keyword evidence="6 9" id="KW-0456">Lyase</keyword>
<evidence type="ECO:0000256" key="5">
    <source>
        <dbReference type="ARBA" id="ARBA00023145"/>
    </source>
</evidence>
<dbReference type="GO" id="GO:0015940">
    <property type="term" value="P:pantothenate biosynthetic process"/>
    <property type="evidence" value="ECO:0007669"/>
    <property type="project" value="UniProtKB-UniRule"/>
</dbReference>
<keyword evidence="7 9" id="KW-0704">Schiff base</keyword>
<dbReference type="SUPFAM" id="SSF50692">
    <property type="entry name" value="ADC-like"/>
    <property type="match status" value="1"/>
</dbReference>
<comment type="subcellular location">
    <subcellularLocation>
        <location evidence="9">Cytoplasm</location>
    </subcellularLocation>
</comment>
<evidence type="ECO:0000256" key="4">
    <source>
        <dbReference type="ARBA" id="ARBA00022813"/>
    </source>
</evidence>
<comment type="subunit">
    <text evidence="9">Heterooctamer of four alpha and four beta subunits.</text>
</comment>
<sequence>MQRTLINGKIHRATVTQADLHYVGSITIDADLMEAADIVDGEQVHVVDIDNGSRLTTYAITGERGSGVIGINGAAAHLVQPGHLVIIMSYAVLDEAERRTHTPSIVHVDGDNRIVELGDDPAEPVPGSGLLSGAGGARPRERV</sequence>
<evidence type="ECO:0000256" key="2">
    <source>
        <dbReference type="ARBA" id="ARBA00022655"/>
    </source>
</evidence>
<keyword evidence="4 9" id="KW-0068">Autocatalytic cleavage</keyword>
<gene>
    <name evidence="9" type="primary">panD</name>
    <name evidence="15" type="ORF">HDA36_001737</name>
</gene>
<comment type="similarity">
    <text evidence="9">Belongs to the PanD family.</text>
</comment>
<evidence type="ECO:0000256" key="3">
    <source>
        <dbReference type="ARBA" id="ARBA00022793"/>
    </source>
</evidence>
<dbReference type="InterPro" id="IPR009010">
    <property type="entry name" value="Asp_de-COase-like_dom_sf"/>
</dbReference>
<evidence type="ECO:0000256" key="10">
    <source>
        <dbReference type="PIRSR" id="PIRSR006246-1"/>
    </source>
</evidence>
<feature type="chain" id="PRO_5031663260" description="Aspartate 1-decarboxylase alpha chain" evidence="9 13">
    <location>
        <begin position="25"/>
        <end position="143"/>
    </location>
</feature>
<accession>A0A7W8QJJ9</accession>
<keyword evidence="5 9" id="KW-0865">Zymogen</keyword>
<dbReference type="Gene3D" id="2.40.40.20">
    <property type="match status" value="1"/>
</dbReference>